<organism evidence="1 2">
    <name type="scientific">Anaerovibrio lipolyticus</name>
    <dbReference type="NCBI Taxonomy" id="82374"/>
    <lineage>
        <taxon>Bacteria</taxon>
        <taxon>Bacillati</taxon>
        <taxon>Bacillota</taxon>
        <taxon>Negativicutes</taxon>
        <taxon>Selenomonadales</taxon>
        <taxon>Selenomonadaceae</taxon>
        <taxon>Anaerovibrio</taxon>
    </lineage>
</organism>
<proteinExistence type="predicted"/>
<keyword evidence="2" id="KW-1185">Reference proteome</keyword>
<gene>
    <name evidence="1" type="ORF">NZ47_07355</name>
</gene>
<protein>
    <submittedName>
        <fullName evidence="1">Uncharacterized protein</fullName>
    </submittedName>
</protein>
<accession>A0A0B2K1F7</accession>
<name>A0A0B2K1F7_9FIRM</name>
<dbReference type="EMBL" id="JSCE01000149">
    <property type="protein sequence ID" value="KHM52007.1"/>
    <property type="molecule type" value="Genomic_DNA"/>
</dbReference>
<evidence type="ECO:0000313" key="1">
    <source>
        <dbReference type="EMBL" id="KHM52007.1"/>
    </source>
</evidence>
<evidence type="ECO:0000313" key="2">
    <source>
        <dbReference type="Proteomes" id="UP000030993"/>
    </source>
</evidence>
<dbReference type="AlphaFoldDB" id="A0A0B2K1F7"/>
<reference evidence="1 2" key="1">
    <citation type="journal article" date="2013" name="PLoS ONE">
        <title>Identification and characterization of three novel lipases belonging to families II and V from Anaerovibrio lipolyticus 5ST.</title>
        <authorList>
            <person name="Prive F."/>
            <person name="Kaderbhai N.N."/>
            <person name="Girdwood S."/>
            <person name="Worgan H.J."/>
            <person name="Pinloche E."/>
            <person name="Scollan N.D."/>
            <person name="Huws S.A."/>
            <person name="Newbold C.J."/>
        </authorList>
    </citation>
    <scope>NUCLEOTIDE SEQUENCE [LARGE SCALE GENOMIC DNA]</scope>
    <source>
        <strain evidence="1 2">5S</strain>
    </source>
</reference>
<dbReference type="RefSeq" id="WP_039208528.1">
    <property type="nucleotide sequence ID" value="NZ_JSCE01000149.1"/>
</dbReference>
<sequence length="517" mass="60128">MAELFDDLEVKFDFSETFIEGLDGRFKPGVYKGEEAYKFLAALLRADKTSFEAGYTEVCGYYKTILSIKYKDVDTGNIRIDLADMELGDKTSVADALKCRFSEYFSKDVLGEFKSQEEKYLSYHPDWHKFNEYKVDSYWYIVEKRFMDYLNKLPGNGKEFDFYFLPNVLEERPINFGVENYIASPSLDDLWNTGHFSGRVMNRYSGSELKEALDKGNKSEYVMIKSTMTPFLLSEAMEDPNKPLNKMDFKIGQLYTDAEFKTYQLINSLEYRKVLIPTNPYTDRKADAEYYVSGYAALTDAIDDYYSSNYEIDRLVKTDGPLYNNSFKINGLEKTGFTVDDSDNKGFFATFAAEENVQLLKNMARLAGKYFEDAYSDKHFRHVVCGRYSVNEEPELSQDEKINKLREQFRVVEKLQKGKISDYDLENLSWYYRLVGNIRLGHEKMDLKDSDRVVVKEMIKDGLKATQIKSLFKWVHSKVAPLDEQKDSVVSEILQEPEIKKLRKECQKMQSDKAQVL</sequence>
<comment type="caution">
    <text evidence="1">The sequence shown here is derived from an EMBL/GenBank/DDBJ whole genome shotgun (WGS) entry which is preliminary data.</text>
</comment>
<dbReference type="STRING" id="82374.NZ47_07355"/>
<dbReference type="Proteomes" id="UP000030993">
    <property type="component" value="Unassembled WGS sequence"/>
</dbReference>